<evidence type="ECO:0000256" key="5">
    <source>
        <dbReference type="ARBA" id="ARBA00022825"/>
    </source>
</evidence>
<dbReference type="InterPro" id="IPR023827">
    <property type="entry name" value="Peptidase_S8_Asp-AS"/>
</dbReference>
<dbReference type="SUPFAM" id="SSF52743">
    <property type="entry name" value="Subtilisin-like"/>
    <property type="match status" value="1"/>
</dbReference>
<dbReference type="EMBL" id="FSRL01000001">
    <property type="protein sequence ID" value="SIO12267.1"/>
    <property type="molecule type" value="Genomic_DNA"/>
</dbReference>
<dbReference type="AlphaFoldDB" id="A0A1N6GXV6"/>
<evidence type="ECO:0000256" key="3">
    <source>
        <dbReference type="ARBA" id="ARBA00022729"/>
    </source>
</evidence>
<evidence type="ECO:0000259" key="9">
    <source>
        <dbReference type="Pfam" id="PF00082"/>
    </source>
</evidence>
<dbReference type="PANTHER" id="PTHR43399:SF4">
    <property type="entry name" value="CELL WALL-ASSOCIATED PROTEASE"/>
    <property type="match status" value="1"/>
</dbReference>
<feature type="active site" description="Charge relay system" evidence="6">
    <location>
        <position position="161"/>
    </location>
</feature>
<evidence type="ECO:0000256" key="7">
    <source>
        <dbReference type="RuleBase" id="RU003355"/>
    </source>
</evidence>
<proteinExistence type="inferred from homology"/>
<name>A0A1N6GXV6_9RHOB</name>
<dbReference type="Gene3D" id="3.40.50.200">
    <property type="entry name" value="Peptidase S8/S53 domain"/>
    <property type="match status" value="1"/>
</dbReference>
<feature type="region of interest" description="Disordered" evidence="8">
    <location>
        <begin position="44"/>
        <end position="76"/>
    </location>
</feature>
<dbReference type="InterPro" id="IPR000209">
    <property type="entry name" value="Peptidase_S8/S53_dom"/>
</dbReference>
<evidence type="ECO:0000313" key="10">
    <source>
        <dbReference type="EMBL" id="SIO12267.1"/>
    </source>
</evidence>
<dbReference type="Pfam" id="PF00082">
    <property type="entry name" value="Peptidase_S8"/>
    <property type="match status" value="1"/>
</dbReference>
<evidence type="ECO:0000256" key="4">
    <source>
        <dbReference type="ARBA" id="ARBA00022801"/>
    </source>
</evidence>
<dbReference type="PROSITE" id="PS00137">
    <property type="entry name" value="SUBTILASE_HIS"/>
    <property type="match status" value="1"/>
</dbReference>
<dbReference type="OrthoDB" id="5405281at2"/>
<comment type="similarity">
    <text evidence="1 6 7">Belongs to the peptidase S8 family.</text>
</comment>
<dbReference type="PROSITE" id="PS51892">
    <property type="entry name" value="SUBTILASE"/>
    <property type="match status" value="1"/>
</dbReference>
<dbReference type="InterPro" id="IPR036852">
    <property type="entry name" value="Peptidase_S8/S53_dom_sf"/>
</dbReference>
<evidence type="ECO:0000256" key="1">
    <source>
        <dbReference type="ARBA" id="ARBA00011073"/>
    </source>
</evidence>
<organism evidence="10 11">
    <name type="scientific">Vannielia litorea</name>
    <dbReference type="NCBI Taxonomy" id="1217970"/>
    <lineage>
        <taxon>Bacteria</taxon>
        <taxon>Pseudomonadati</taxon>
        <taxon>Pseudomonadota</taxon>
        <taxon>Alphaproteobacteria</taxon>
        <taxon>Rhodobacterales</taxon>
        <taxon>Paracoccaceae</taxon>
        <taxon>Vannielia</taxon>
    </lineage>
</organism>
<dbReference type="GO" id="GO:0004252">
    <property type="term" value="F:serine-type endopeptidase activity"/>
    <property type="evidence" value="ECO:0007669"/>
    <property type="project" value="UniProtKB-UniRule"/>
</dbReference>
<sequence length="746" mass="77041">MPMARNLVRAASRGTESDHLSARSVLWRTVAVFLMPLALAGCGGGGGDDDDTSGSGGGSSSSSSSSGGTGSSGSSGGSGSSILASYFVESFEAFRTAAQQRINSNPRYLRQQNTWYTDDDNSGGLSAGDRTYSTYPLKSSGVYWAHAAGLTGAGQIIGIIDDGLLAAHEAFAGKSVSTAAGSGVGDHGTTVASVAAGDSSYMIGMAPGADLAFGSYNTHTTRAAGTRLAESLGAVALNNSWGFVNTPVTTTNFNAVFAGTAGQDYLAALRSYSSQGVVIFAASNDETDTRADLMAALPHLQPDLEPGWLAVINGAVTMSGDDIIAAERISAPCLEAAAWCLAAEGTWVGATATSTSSYELNTGTSFAAPMVAGAMAILAEAFPDMSPHDLRIRLLASADNQFAGFTASGSVELVEGFTHDISDEWGHGFLDVQAALLPIGPTVASMADGSSHDLSEPLVIEGAATGDAVARALRGVTLAASDALDAPFAIAAETLAARRAPTSLATRRQREWRQNDHLECCATAEWFDTSRTLSLSQHDSFLRLALPDDSDEAGSFGMTLGRAFSGDVVDVSLRLTLGRDEGDLLPSWYSGGGNTIVAAELGLGTQISRQSRIELSASLGAGFANGNTDGVSSGTARLNAASAALVSRDVFQRDDRLTLRIGMPVAVTGGSTNVTLPVATRSGITSFQDIEIDLAPSHRETRFGVEYEVNVAQGTDMVFAAMHAENFGNVSGQRNTGVFLGLRSRF</sequence>
<keyword evidence="11" id="KW-1185">Reference proteome</keyword>
<dbReference type="InterPro" id="IPR022398">
    <property type="entry name" value="Peptidase_S8_His-AS"/>
</dbReference>
<feature type="domain" description="Peptidase S8/S53" evidence="9">
    <location>
        <begin position="152"/>
        <end position="401"/>
    </location>
</feature>
<dbReference type="PROSITE" id="PS00136">
    <property type="entry name" value="SUBTILASE_ASP"/>
    <property type="match status" value="1"/>
</dbReference>
<dbReference type="STRING" id="1217970.SAMN05444002_2882"/>
<feature type="active site" description="Charge relay system" evidence="6">
    <location>
        <position position="187"/>
    </location>
</feature>
<keyword evidence="5 6" id="KW-0720">Serine protease</keyword>
<feature type="active site" description="Charge relay system" evidence="6">
    <location>
        <position position="365"/>
    </location>
</feature>
<dbReference type="PRINTS" id="PR00723">
    <property type="entry name" value="SUBTILISIN"/>
</dbReference>
<evidence type="ECO:0000256" key="8">
    <source>
        <dbReference type="SAM" id="MobiDB-lite"/>
    </source>
</evidence>
<evidence type="ECO:0000256" key="6">
    <source>
        <dbReference type="PROSITE-ProRule" id="PRU01240"/>
    </source>
</evidence>
<protein>
    <submittedName>
        <fullName evidence="10">Subtilase family protein</fullName>
    </submittedName>
</protein>
<dbReference type="InterPro" id="IPR034061">
    <property type="entry name" value="Peptidases_S8_Autotransporter"/>
</dbReference>
<dbReference type="CDD" id="cd04848">
    <property type="entry name" value="Peptidases_S8_Autotransporter_serine_protease_like"/>
    <property type="match status" value="1"/>
</dbReference>
<dbReference type="GO" id="GO:0006508">
    <property type="term" value="P:proteolysis"/>
    <property type="evidence" value="ECO:0007669"/>
    <property type="project" value="UniProtKB-KW"/>
</dbReference>
<keyword evidence="4 6" id="KW-0378">Hydrolase</keyword>
<gene>
    <name evidence="10" type="ORF">SAMN05444002_2882</name>
</gene>
<reference evidence="11" key="1">
    <citation type="submission" date="2016-11" db="EMBL/GenBank/DDBJ databases">
        <authorList>
            <person name="Varghese N."/>
            <person name="Submissions S."/>
        </authorList>
    </citation>
    <scope>NUCLEOTIDE SEQUENCE [LARGE SCALE GENOMIC DNA]</scope>
    <source>
        <strain evidence="11">DSM 29440</strain>
    </source>
</reference>
<evidence type="ECO:0000256" key="2">
    <source>
        <dbReference type="ARBA" id="ARBA00022670"/>
    </source>
</evidence>
<feature type="compositionally biased region" description="Gly residues" evidence="8">
    <location>
        <begin position="67"/>
        <end position="76"/>
    </location>
</feature>
<dbReference type="Proteomes" id="UP000184932">
    <property type="component" value="Unassembled WGS sequence"/>
</dbReference>
<keyword evidence="3" id="KW-0732">Signal</keyword>
<evidence type="ECO:0000313" key="11">
    <source>
        <dbReference type="Proteomes" id="UP000184932"/>
    </source>
</evidence>
<dbReference type="PANTHER" id="PTHR43399">
    <property type="entry name" value="SUBTILISIN-RELATED"/>
    <property type="match status" value="1"/>
</dbReference>
<dbReference type="InterPro" id="IPR015500">
    <property type="entry name" value="Peptidase_S8_subtilisin-rel"/>
</dbReference>
<keyword evidence="2 6" id="KW-0645">Protease</keyword>
<dbReference type="InterPro" id="IPR023828">
    <property type="entry name" value="Peptidase_S8_Ser-AS"/>
</dbReference>
<dbReference type="PROSITE" id="PS00138">
    <property type="entry name" value="SUBTILASE_SER"/>
    <property type="match status" value="1"/>
</dbReference>
<dbReference type="InterPro" id="IPR051048">
    <property type="entry name" value="Peptidase_S8/S53_subtilisin"/>
</dbReference>
<accession>A0A1N6GXV6</accession>